<gene>
    <name evidence="12" type="ORF">SAMN05444340_12324</name>
</gene>
<keyword evidence="13" id="KW-1185">Reference proteome</keyword>
<dbReference type="PANTHER" id="PTHR11403">
    <property type="entry name" value="CYTOCHROME C OXIDASE SUBUNIT III"/>
    <property type="match status" value="1"/>
</dbReference>
<feature type="domain" description="Heme-copper oxidase subunit III family profile" evidence="11">
    <location>
        <begin position="1"/>
        <end position="203"/>
    </location>
</feature>
<feature type="transmembrane region" description="Helical" evidence="10">
    <location>
        <begin position="27"/>
        <end position="49"/>
    </location>
</feature>
<feature type="transmembrane region" description="Helical" evidence="10">
    <location>
        <begin position="138"/>
        <end position="165"/>
    </location>
</feature>
<dbReference type="InterPro" id="IPR013833">
    <property type="entry name" value="Cyt_c_oxidase_su3_a-hlx"/>
</dbReference>
<keyword evidence="4 9" id="KW-0812">Transmembrane</keyword>
<reference evidence="12 13" key="1">
    <citation type="submission" date="2016-10" db="EMBL/GenBank/DDBJ databases">
        <authorList>
            <person name="de Groot N.N."/>
        </authorList>
    </citation>
    <scope>NUCLEOTIDE SEQUENCE [LARGE SCALE GENOMIC DNA]</scope>
    <source>
        <strain evidence="12 13">DSM 26880</strain>
    </source>
</reference>
<dbReference type="GO" id="GO:0004129">
    <property type="term" value="F:cytochrome-c oxidase activity"/>
    <property type="evidence" value="ECO:0007669"/>
    <property type="project" value="UniProtKB-EC"/>
</dbReference>
<dbReference type="InterPro" id="IPR000298">
    <property type="entry name" value="Cyt_c_oxidase-like_su3"/>
</dbReference>
<feature type="transmembrane region" description="Helical" evidence="10">
    <location>
        <begin position="69"/>
        <end position="89"/>
    </location>
</feature>
<sequence>MSEPVIETHVEVDASELPRLTPHTHPLWWGVLGAVAIEAAVVANLLTSYFYLMAQNEVWPPEGVDPPDLLYATIVLFVLPLSSVTMWWAGRGSDRNRKTQLALGVTASVGLATLALVFRSFQIAAFDIRWDEHAYGSILWAITGFHFTHVVSAILGTAVVSILAWKNYFTSERQLGVVVDTLYWYFVAGVFIPIYLVLYWAPRWL</sequence>
<comment type="subcellular location">
    <subcellularLocation>
        <location evidence="9">Cell membrane</location>
        <topology evidence="9">Multi-pass membrane protein</topology>
    </subcellularLocation>
    <subcellularLocation>
        <location evidence="1">Membrane</location>
        <topology evidence="1">Multi-pass membrane protein</topology>
    </subcellularLocation>
</comment>
<dbReference type="SUPFAM" id="SSF81452">
    <property type="entry name" value="Cytochrome c oxidase subunit III-like"/>
    <property type="match status" value="1"/>
</dbReference>
<dbReference type="AlphaFoldDB" id="A0A1H3NE91"/>
<proteinExistence type="inferred from homology"/>
<evidence type="ECO:0000256" key="3">
    <source>
        <dbReference type="ARBA" id="ARBA00012949"/>
    </source>
</evidence>
<dbReference type="CDD" id="cd00386">
    <property type="entry name" value="Heme_Cu_Oxidase_III_like"/>
    <property type="match status" value="1"/>
</dbReference>
<dbReference type="Pfam" id="PF00510">
    <property type="entry name" value="COX3"/>
    <property type="match status" value="1"/>
</dbReference>
<evidence type="ECO:0000256" key="10">
    <source>
        <dbReference type="SAM" id="Phobius"/>
    </source>
</evidence>
<evidence type="ECO:0000256" key="4">
    <source>
        <dbReference type="ARBA" id="ARBA00022692"/>
    </source>
</evidence>
<dbReference type="STRING" id="321339.SAMN05444340_12324"/>
<accession>A0A1H3NE91</accession>
<dbReference type="GO" id="GO:0005886">
    <property type="term" value="C:plasma membrane"/>
    <property type="evidence" value="ECO:0007669"/>
    <property type="project" value="UniProtKB-SubCell"/>
</dbReference>
<name>A0A1H3NE91_9RHOB</name>
<evidence type="ECO:0000256" key="1">
    <source>
        <dbReference type="ARBA" id="ARBA00004141"/>
    </source>
</evidence>
<dbReference type="PANTHER" id="PTHR11403:SF7">
    <property type="entry name" value="CYTOCHROME C OXIDASE SUBUNIT 3"/>
    <property type="match status" value="1"/>
</dbReference>
<dbReference type="InterPro" id="IPR035973">
    <property type="entry name" value="Cyt_c_oxidase_su3-like_sf"/>
</dbReference>
<organism evidence="12 13">
    <name type="scientific">Citreimonas salinaria</name>
    <dbReference type="NCBI Taxonomy" id="321339"/>
    <lineage>
        <taxon>Bacteria</taxon>
        <taxon>Pseudomonadati</taxon>
        <taxon>Pseudomonadota</taxon>
        <taxon>Alphaproteobacteria</taxon>
        <taxon>Rhodobacterales</taxon>
        <taxon>Roseobacteraceae</taxon>
        <taxon>Citreimonas</taxon>
    </lineage>
</organism>
<keyword evidence="6 10" id="KW-1133">Transmembrane helix</keyword>
<dbReference type="EC" id="7.1.1.9" evidence="3"/>
<keyword evidence="5" id="KW-1278">Translocase</keyword>
<evidence type="ECO:0000256" key="2">
    <source>
        <dbReference type="ARBA" id="ARBA00010581"/>
    </source>
</evidence>
<dbReference type="PROSITE" id="PS50253">
    <property type="entry name" value="COX3"/>
    <property type="match status" value="1"/>
</dbReference>
<dbReference type="EMBL" id="FNPF01000023">
    <property type="protein sequence ID" value="SDY87168.1"/>
    <property type="molecule type" value="Genomic_DNA"/>
</dbReference>
<dbReference type="RefSeq" id="WP_177178001.1">
    <property type="nucleotide sequence ID" value="NZ_FNPF01000023.1"/>
</dbReference>
<dbReference type="InterPro" id="IPR024791">
    <property type="entry name" value="Cyt_c/ubiquinol_Oxase_su3"/>
</dbReference>
<evidence type="ECO:0000256" key="7">
    <source>
        <dbReference type="ARBA" id="ARBA00023136"/>
    </source>
</evidence>
<feature type="transmembrane region" description="Helical" evidence="10">
    <location>
        <begin position="177"/>
        <end position="201"/>
    </location>
</feature>
<evidence type="ECO:0000256" key="8">
    <source>
        <dbReference type="ARBA" id="ARBA00031625"/>
    </source>
</evidence>
<evidence type="ECO:0000256" key="6">
    <source>
        <dbReference type="ARBA" id="ARBA00022989"/>
    </source>
</evidence>
<protein>
    <recommendedName>
        <fullName evidence="3">cytochrome-c oxidase</fullName>
        <ecNumber evidence="3">7.1.1.9</ecNumber>
    </recommendedName>
    <alternativeName>
        <fullName evidence="8">Cytochrome c oxidase polypeptide III</fullName>
    </alternativeName>
</protein>
<dbReference type="Gene3D" id="1.20.120.80">
    <property type="entry name" value="Cytochrome c oxidase, subunit III, four-helix bundle"/>
    <property type="match status" value="1"/>
</dbReference>
<keyword evidence="7 10" id="KW-0472">Membrane</keyword>
<comment type="similarity">
    <text evidence="2 9">Belongs to the cytochrome c oxidase subunit 3 family.</text>
</comment>
<evidence type="ECO:0000259" key="11">
    <source>
        <dbReference type="PROSITE" id="PS50253"/>
    </source>
</evidence>
<evidence type="ECO:0000256" key="9">
    <source>
        <dbReference type="RuleBase" id="RU003376"/>
    </source>
</evidence>
<evidence type="ECO:0000313" key="12">
    <source>
        <dbReference type="EMBL" id="SDY87168.1"/>
    </source>
</evidence>
<dbReference type="Proteomes" id="UP000199286">
    <property type="component" value="Unassembled WGS sequence"/>
</dbReference>
<evidence type="ECO:0000256" key="5">
    <source>
        <dbReference type="ARBA" id="ARBA00022967"/>
    </source>
</evidence>
<feature type="transmembrane region" description="Helical" evidence="10">
    <location>
        <begin position="101"/>
        <end position="118"/>
    </location>
</feature>
<dbReference type="GO" id="GO:0019646">
    <property type="term" value="P:aerobic electron transport chain"/>
    <property type="evidence" value="ECO:0007669"/>
    <property type="project" value="InterPro"/>
</dbReference>
<evidence type="ECO:0000313" key="13">
    <source>
        <dbReference type="Proteomes" id="UP000199286"/>
    </source>
</evidence>